<dbReference type="SUPFAM" id="SSF55957">
    <property type="entry name" value="Phosphoglucomutase, C-terminal domain"/>
    <property type="match status" value="1"/>
</dbReference>
<gene>
    <name evidence="14" type="ORF">CDAUBV1_LOCUS10199</name>
</gene>
<dbReference type="AlphaFoldDB" id="A0AAV2TGU5"/>
<evidence type="ECO:0000256" key="1">
    <source>
        <dbReference type="ARBA" id="ARBA00000558"/>
    </source>
</evidence>
<dbReference type="InterPro" id="IPR005844">
    <property type="entry name" value="A-D-PHexomutase_a/b/a-I"/>
</dbReference>
<evidence type="ECO:0000256" key="2">
    <source>
        <dbReference type="ARBA" id="ARBA00001946"/>
    </source>
</evidence>
<evidence type="ECO:0000256" key="4">
    <source>
        <dbReference type="ARBA" id="ARBA00010231"/>
    </source>
</evidence>
<dbReference type="PANTHER" id="PTHR45955">
    <property type="entry name" value="PHOSPHOACETYLGLUCOSAMINE MUTASE"/>
    <property type="match status" value="1"/>
</dbReference>
<dbReference type="InterPro" id="IPR016055">
    <property type="entry name" value="A-D-PHexomutase_a/b/a-I/II/III"/>
</dbReference>
<dbReference type="GO" id="GO:0005975">
    <property type="term" value="P:carbohydrate metabolic process"/>
    <property type="evidence" value="ECO:0007669"/>
    <property type="project" value="InterPro"/>
</dbReference>
<comment type="caution">
    <text evidence="14">The sequence shown here is derived from an EMBL/GenBank/DDBJ whole genome shotgun (WGS) entry which is preliminary data.</text>
</comment>
<name>A0AAV2TGU5_CALDB</name>
<keyword evidence="6" id="KW-0479">Metal-binding</keyword>
<evidence type="ECO:0000256" key="3">
    <source>
        <dbReference type="ARBA" id="ARBA00004865"/>
    </source>
</evidence>
<evidence type="ECO:0000256" key="9">
    <source>
        <dbReference type="ARBA" id="ARBA00031926"/>
    </source>
</evidence>
<dbReference type="Pfam" id="PF21404">
    <property type="entry name" value="AMG1_III"/>
    <property type="match status" value="1"/>
</dbReference>
<evidence type="ECO:0000313" key="14">
    <source>
        <dbReference type="EMBL" id="CAL5136116.1"/>
    </source>
</evidence>
<dbReference type="SUPFAM" id="SSF53738">
    <property type="entry name" value="Phosphoglucomutase, first 3 domains"/>
    <property type="match status" value="3"/>
</dbReference>
<dbReference type="Gene3D" id="3.30.310.50">
    <property type="entry name" value="Alpha-D-phosphohexomutase, C-terminal domain"/>
    <property type="match status" value="1"/>
</dbReference>
<dbReference type="InterPro" id="IPR036900">
    <property type="entry name" value="A-D-PHexomutase_C_sf"/>
</dbReference>
<accession>A0AAV2TGU5</accession>
<evidence type="ECO:0000256" key="5">
    <source>
        <dbReference type="ARBA" id="ARBA00012731"/>
    </source>
</evidence>
<dbReference type="PROSITE" id="PS00710">
    <property type="entry name" value="PGM_PMM"/>
    <property type="match status" value="1"/>
</dbReference>
<comment type="cofactor">
    <cofactor evidence="2">
        <name>Mg(2+)</name>
        <dbReference type="ChEBI" id="CHEBI:18420"/>
    </cofactor>
</comment>
<evidence type="ECO:0000256" key="10">
    <source>
        <dbReference type="ARBA" id="ARBA00032065"/>
    </source>
</evidence>
<feature type="domain" description="Phosphoacetylglucosamine mutase AMG1" evidence="13">
    <location>
        <begin position="340"/>
        <end position="471"/>
    </location>
</feature>
<dbReference type="GO" id="GO:0006048">
    <property type="term" value="P:UDP-N-acetylglucosamine biosynthetic process"/>
    <property type="evidence" value="ECO:0007669"/>
    <property type="project" value="TreeGrafter"/>
</dbReference>
<dbReference type="PANTHER" id="PTHR45955:SF1">
    <property type="entry name" value="PHOSPHOACETYLGLUCOSAMINE MUTASE"/>
    <property type="match status" value="1"/>
</dbReference>
<evidence type="ECO:0000259" key="11">
    <source>
        <dbReference type="Pfam" id="PF00408"/>
    </source>
</evidence>
<proteinExistence type="inferred from homology"/>
<keyword evidence="7" id="KW-0460">Magnesium</keyword>
<dbReference type="Pfam" id="PF02878">
    <property type="entry name" value="PGM_PMM_I"/>
    <property type="match status" value="1"/>
</dbReference>
<dbReference type="Pfam" id="PF00408">
    <property type="entry name" value="PGM_PMM_IV"/>
    <property type="match status" value="1"/>
</dbReference>
<evidence type="ECO:0000256" key="8">
    <source>
        <dbReference type="ARBA" id="ARBA00023235"/>
    </source>
</evidence>
<dbReference type="FunFam" id="3.40.120.10:FF:000013">
    <property type="entry name" value="Phosphoacetylglucosamine mutase"/>
    <property type="match status" value="1"/>
</dbReference>
<sequence>MSSIKIAQTIASTLSKVSPPAPSILSYGTAGFRCSGNQLSGVVIRVGVLAALRSLSMDSKFVGLMITASHNPATDNGVKLIDPNGGMLQQEWEAVVEEFTHSPVHDIYKWLIDALEPIQNHHRPRVLLGYDTRESSVSLAQEAEQGIELLNGICLRLDLVTTPQLHYAVQYMNEKFNPAVVDPTPPNLDAIYTKRLADCFIRGLRKLAVKERGDVAGEECGIELHVDCAHGVGALALAKIDAELRQGGSPFRLRLHNTDIENRSLLNRMCGADYVKFSLNPPVLHSSEEGDVAAFTPSSRWATVDGDADRLLYFYISSSSAHPSREDGVVKSGGPIVLLDGDRIACLFASFIMKQLNSERTKPPLFVGVIQTAYSNAASTRYLTEEVHVPVVCVPTGVKYLHQAALEFDFGIYFEANGHGTILFSQAALDWVDQLGCNHPLSVLVSLTNTAVGDAISDILLVEYLLAWHKWSLSDWASIYTDLASRQIKVRVKNPRSITTVDAERRISSPAQLQDAVDEIVSSVDAANGQVGSSRAFVRPSGTENVARVYAESTTQPLADWLATKVAILTHQLADGLDTQPLADPGPMPF</sequence>
<dbReference type="CDD" id="cd03086">
    <property type="entry name" value="PGM3"/>
    <property type="match status" value="1"/>
</dbReference>
<dbReference type="Gene3D" id="3.40.120.10">
    <property type="entry name" value="Alpha-D-Glucose-1,6-Bisphosphate, subunit A, domain 3"/>
    <property type="match status" value="2"/>
</dbReference>
<protein>
    <recommendedName>
        <fullName evidence="5">phosphoacetylglucosamine mutase</fullName>
        <ecNumber evidence="5">5.4.2.3</ecNumber>
    </recommendedName>
    <alternativeName>
        <fullName evidence="10">Acetylglucosamine phosphomutase</fullName>
    </alternativeName>
    <alternativeName>
        <fullName evidence="9">N-acetylglucosamine-phosphate mutase</fullName>
    </alternativeName>
</protein>
<keyword evidence="8" id="KW-0413">Isomerase</keyword>
<dbReference type="GO" id="GO:0000287">
    <property type="term" value="F:magnesium ion binding"/>
    <property type="evidence" value="ECO:0007669"/>
    <property type="project" value="InterPro"/>
</dbReference>
<dbReference type="InterPro" id="IPR016657">
    <property type="entry name" value="PAGM"/>
</dbReference>
<feature type="domain" description="Alpha-D-phosphohexomutase alpha/beta/alpha" evidence="12">
    <location>
        <begin position="62"/>
        <end position="100"/>
    </location>
</feature>
<comment type="similarity">
    <text evidence="4">Belongs to the phosphohexose mutase family.</text>
</comment>
<reference evidence="14" key="1">
    <citation type="submission" date="2024-06" db="EMBL/GenBank/DDBJ databases">
        <authorList>
            <person name="Liu X."/>
            <person name="Lenzi L."/>
            <person name="Haldenby T S."/>
            <person name="Uol C."/>
        </authorList>
    </citation>
    <scope>NUCLEOTIDE SEQUENCE</scope>
</reference>
<feature type="domain" description="Alpha-D-phosphohexomutase C-terminal" evidence="11">
    <location>
        <begin position="488"/>
        <end position="567"/>
    </location>
</feature>
<dbReference type="InterPro" id="IPR005843">
    <property type="entry name" value="A-D-PHexomutase_C"/>
</dbReference>
<evidence type="ECO:0000313" key="15">
    <source>
        <dbReference type="Proteomes" id="UP001497525"/>
    </source>
</evidence>
<dbReference type="InterPro" id="IPR049022">
    <property type="entry name" value="AMG1_III"/>
</dbReference>
<organism evidence="14 15">
    <name type="scientific">Calicophoron daubneyi</name>
    <name type="common">Rumen fluke</name>
    <name type="synonym">Paramphistomum daubneyi</name>
    <dbReference type="NCBI Taxonomy" id="300641"/>
    <lineage>
        <taxon>Eukaryota</taxon>
        <taxon>Metazoa</taxon>
        <taxon>Spiralia</taxon>
        <taxon>Lophotrochozoa</taxon>
        <taxon>Platyhelminthes</taxon>
        <taxon>Trematoda</taxon>
        <taxon>Digenea</taxon>
        <taxon>Plagiorchiida</taxon>
        <taxon>Pronocephalata</taxon>
        <taxon>Paramphistomoidea</taxon>
        <taxon>Paramphistomidae</taxon>
        <taxon>Calicophoron</taxon>
    </lineage>
</organism>
<evidence type="ECO:0000259" key="12">
    <source>
        <dbReference type="Pfam" id="PF02878"/>
    </source>
</evidence>
<dbReference type="EMBL" id="CAXLJL010000290">
    <property type="protein sequence ID" value="CAL5136116.1"/>
    <property type="molecule type" value="Genomic_DNA"/>
</dbReference>
<dbReference type="Proteomes" id="UP001497525">
    <property type="component" value="Unassembled WGS sequence"/>
</dbReference>
<comment type="pathway">
    <text evidence="3">Nucleotide-sugar biosynthesis; UDP-N-acetyl-alpha-D-glucosamine biosynthesis; N-acetyl-alpha-D-glucosamine 1-phosphate from alpha-D-glucosamine 6-phosphate (route I): step 2/2.</text>
</comment>
<evidence type="ECO:0000256" key="6">
    <source>
        <dbReference type="ARBA" id="ARBA00022723"/>
    </source>
</evidence>
<evidence type="ECO:0000256" key="7">
    <source>
        <dbReference type="ARBA" id="ARBA00022842"/>
    </source>
</evidence>
<evidence type="ECO:0000259" key="13">
    <source>
        <dbReference type="Pfam" id="PF21404"/>
    </source>
</evidence>
<comment type="catalytic activity">
    <reaction evidence="1">
        <text>N-acetyl-alpha-D-glucosamine 1-phosphate = N-acetyl-D-glucosamine 6-phosphate</text>
        <dbReference type="Rhea" id="RHEA:23804"/>
        <dbReference type="ChEBI" id="CHEBI:57513"/>
        <dbReference type="ChEBI" id="CHEBI:57776"/>
        <dbReference type="EC" id="5.4.2.3"/>
    </reaction>
</comment>
<dbReference type="GO" id="GO:0004610">
    <property type="term" value="F:phosphoacetylglucosamine mutase activity"/>
    <property type="evidence" value="ECO:0007669"/>
    <property type="project" value="UniProtKB-EC"/>
</dbReference>
<dbReference type="InterPro" id="IPR016066">
    <property type="entry name" value="A-D-PHexomutase_CS"/>
</dbReference>
<dbReference type="EC" id="5.4.2.3" evidence="5"/>